<gene>
    <name evidence="2" type="primary">LOC104210664</name>
</gene>
<protein>
    <submittedName>
        <fullName evidence="2">RING-box protein 1a-like</fullName>
    </submittedName>
</protein>
<sequence length="90" mass="10085">MELQLTYRLYSYVFASCIREYSNRICGKKVFSCLKTLQNSMASADTDVPLVPAGKGSTGVGSSTKKPKRFEIKKWNAVALWAWESISNLN</sequence>
<dbReference type="STRING" id="4096.A0A1U7V6P6"/>
<dbReference type="RefSeq" id="XP_009757914.1">
    <property type="nucleotide sequence ID" value="XM_009759612.1"/>
</dbReference>
<name>A0A1U7V6P6_NICSY</name>
<accession>A0A1U7V6P6</accession>
<evidence type="ECO:0000313" key="2">
    <source>
        <dbReference type="RefSeq" id="XP_009757914.1"/>
    </source>
</evidence>
<reference evidence="1" key="1">
    <citation type="journal article" date="2013" name="Genome Biol.">
        <title>Reference genomes and transcriptomes of Nicotiana sylvestris and Nicotiana tomentosiformis.</title>
        <authorList>
            <person name="Sierro N."/>
            <person name="Battey J.N."/>
            <person name="Ouadi S."/>
            <person name="Bovet L."/>
            <person name="Goepfert S."/>
            <person name="Bakaher N."/>
            <person name="Peitsch M.C."/>
            <person name="Ivanov N.V."/>
        </authorList>
    </citation>
    <scope>NUCLEOTIDE SEQUENCE [LARGE SCALE GENOMIC DNA]</scope>
</reference>
<keyword evidence="1" id="KW-1185">Reference proteome</keyword>
<proteinExistence type="predicted"/>
<evidence type="ECO:0000313" key="1">
    <source>
        <dbReference type="Proteomes" id="UP000189701"/>
    </source>
</evidence>
<reference evidence="2" key="2">
    <citation type="submission" date="2025-08" db="UniProtKB">
        <authorList>
            <consortium name="RefSeq"/>
        </authorList>
    </citation>
    <scope>IDENTIFICATION</scope>
    <source>
        <tissue evidence="2">Leaf</tissue>
    </source>
</reference>
<dbReference type="AlphaFoldDB" id="A0A1U7V6P6"/>
<organism evidence="1 2">
    <name type="scientific">Nicotiana sylvestris</name>
    <name type="common">Wood tobacco</name>
    <name type="synonym">South American tobacco</name>
    <dbReference type="NCBI Taxonomy" id="4096"/>
    <lineage>
        <taxon>Eukaryota</taxon>
        <taxon>Viridiplantae</taxon>
        <taxon>Streptophyta</taxon>
        <taxon>Embryophyta</taxon>
        <taxon>Tracheophyta</taxon>
        <taxon>Spermatophyta</taxon>
        <taxon>Magnoliopsida</taxon>
        <taxon>eudicotyledons</taxon>
        <taxon>Gunneridae</taxon>
        <taxon>Pentapetalae</taxon>
        <taxon>asterids</taxon>
        <taxon>lamiids</taxon>
        <taxon>Solanales</taxon>
        <taxon>Solanaceae</taxon>
        <taxon>Nicotianoideae</taxon>
        <taxon>Nicotianeae</taxon>
        <taxon>Nicotiana</taxon>
    </lineage>
</organism>
<dbReference type="Proteomes" id="UP000189701">
    <property type="component" value="Unplaced"/>
</dbReference>